<protein>
    <submittedName>
        <fullName evidence="2">Antitoxin component YwqK of YwqJK toxin-antitoxin module</fullName>
    </submittedName>
</protein>
<dbReference type="OrthoDB" id="9785122at2"/>
<dbReference type="AlphaFoldDB" id="A0A2S4N9U3"/>
<feature type="region of interest" description="Disordered" evidence="1">
    <location>
        <begin position="216"/>
        <end position="236"/>
    </location>
</feature>
<dbReference type="Gene3D" id="2.20.110.10">
    <property type="entry name" value="Histone H3 K4-specific methyltransferase SET7/9 N-terminal domain"/>
    <property type="match status" value="2"/>
</dbReference>
<comment type="caution">
    <text evidence="2">The sequence shown here is derived from an EMBL/GenBank/DDBJ whole genome shotgun (WGS) entry which is preliminary data.</text>
</comment>
<proteinExistence type="predicted"/>
<evidence type="ECO:0000313" key="2">
    <source>
        <dbReference type="EMBL" id="POS02469.1"/>
    </source>
</evidence>
<evidence type="ECO:0000256" key="1">
    <source>
        <dbReference type="SAM" id="MobiDB-lite"/>
    </source>
</evidence>
<name>A0A2S4N9U3_9FLAO</name>
<dbReference type="SUPFAM" id="SSF82185">
    <property type="entry name" value="Histone H3 K4-specific methyltransferase SET7/9 N-terminal domain"/>
    <property type="match status" value="2"/>
</dbReference>
<dbReference type="Pfam" id="PF07661">
    <property type="entry name" value="MORN_2"/>
    <property type="match status" value="2"/>
</dbReference>
<accession>A0A2S4N9U3</accession>
<sequence length="236" mass="27503">MKLVFVLCFFTVSFFQAQEINKLDEKGLKHGLWKGVHTESKRPRYEGTFDHGKEIGIFKFFDDTKAGTLIATREFNTKDNSCYTTFYNQKGFKVSEGKEVNKLYEGEWKYYHLDSDKIMTTEFYTQGKLNGARKVYYKSGKIAEEANYKDGIKQGLYKKYTEDGIVLEQSNFVNGEYNGLAIFRDSDNSIIAKGQYKKGIKKGEWEVLDKNKLVKKNMDKQKPKRFAKRTKPVEKE</sequence>
<organism evidence="2 3">
    <name type="scientific">Flavobacterium croceum DSM 17960</name>
    <dbReference type="NCBI Taxonomy" id="1121886"/>
    <lineage>
        <taxon>Bacteria</taxon>
        <taxon>Pseudomonadati</taxon>
        <taxon>Bacteroidota</taxon>
        <taxon>Flavobacteriia</taxon>
        <taxon>Flavobacteriales</taxon>
        <taxon>Flavobacteriaceae</taxon>
        <taxon>Flavobacterium</taxon>
    </lineage>
</organism>
<keyword evidence="3" id="KW-1185">Reference proteome</keyword>
<dbReference type="EMBL" id="PQNY01000004">
    <property type="protein sequence ID" value="POS02469.1"/>
    <property type="molecule type" value="Genomic_DNA"/>
</dbReference>
<dbReference type="Proteomes" id="UP000237056">
    <property type="component" value="Unassembled WGS sequence"/>
</dbReference>
<gene>
    <name evidence="2" type="ORF">Q361_104193</name>
</gene>
<evidence type="ECO:0000313" key="3">
    <source>
        <dbReference type="Proteomes" id="UP000237056"/>
    </source>
</evidence>
<dbReference type="InterPro" id="IPR011652">
    <property type="entry name" value="MORN_2"/>
</dbReference>
<reference evidence="2 3" key="1">
    <citation type="submission" date="2018-01" db="EMBL/GenBank/DDBJ databases">
        <title>Genomic Encyclopedia of Type Strains, Phase I: the one thousand microbial genomes (KMG-I) project.</title>
        <authorList>
            <person name="Goeker M."/>
        </authorList>
    </citation>
    <scope>NUCLEOTIDE SEQUENCE [LARGE SCALE GENOMIC DNA]</scope>
    <source>
        <strain evidence="2 3">DSM 17960</strain>
    </source>
</reference>